<evidence type="ECO:0000313" key="6">
    <source>
        <dbReference type="Proteomes" id="UP000270581"/>
    </source>
</evidence>
<dbReference type="InterPro" id="IPR002547">
    <property type="entry name" value="tRNA-bd_dom"/>
</dbReference>
<dbReference type="GO" id="GO:0000049">
    <property type="term" value="F:tRNA binding"/>
    <property type="evidence" value="ECO:0007669"/>
    <property type="project" value="UniProtKB-UniRule"/>
</dbReference>
<comment type="caution">
    <text evidence="5">The sequence shown here is derived from an EMBL/GenBank/DDBJ whole genome shotgun (WGS) entry which is preliminary data.</text>
</comment>
<keyword evidence="6" id="KW-1185">Reference proteome</keyword>
<reference evidence="5 6" key="1">
    <citation type="submission" date="2018-11" db="EMBL/GenBank/DDBJ databases">
        <title>Genome sequences of Natronomonas sp. CBA1133.</title>
        <authorList>
            <person name="Roh S.W."/>
            <person name="Cha I.-T."/>
        </authorList>
    </citation>
    <scope>NUCLEOTIDE SEQUENCE [LARGE SCALE GENOMIC DNA]</scope>
    <source>
        <strain evidence="5 6">CBA1133</strain>
    </source>
</reference>
<keyword evidence="2 3" id="KW-0694">RNA-binding</keyword>
<sequence length="106" mass="11230">MDSPLANEVVVGKIESAEVFETARKPKLAKLDIDLGDERAQSAAQLLYHHDIDDLPGTRVLCVTDLGTVNIAGYTSEVLTVGVPGEDGNPVLVTPSKDVPLGGELY</sequence>
<evidence type="ECO:0000256" key="2">
    <source>
        <dbReference type="ARBA" id="ARBA00022884"/>
    </source>
</evidence>
<dbReference type="EMBL" id="RJJC01000001">
    <property type="protein sequence ID" value="RNJ25831.1"/>
    <property type="molecule type" value="Genomic_DNA"/>
</dbReference>
<name>A0AAJ4R714_9EURY</name>
<dbReference type="PROSITE" id="PS50886">
    <property type="entry name" value="TRBD"/>
    <property type="match status" value="1"/>
</dbReference>
<evidence type="ECO:0000256" key="1">
    <source>
        <dbReference type="ARBA" id="ARBA00022555"/>
    </source>
</evidence>
<organism evidence="5 6">
    <name type="scientific">Halosegnis longus</name>
    <dbReference type="NCBI Taxonomy" id="2216012"/>
    <lineage>
        <taxon>Archaea</taxon>
        <taxon>Methanobacteriati</taxon>
        <taxon>Methanobacteriota</taxon>
        <taxon>Stenosarchaea group</taxon>
        <taxon>Halobacteria</taxon>
        <taxon>Halobacteriales</taxon>
        <taxon>Natronomonadaceae</taxon>
        <taxon>Halosegnis</taxon>
    </lineage>
</organism>
<accession>A0AAJ4R714</accession>
<dbReference type="Pfam" id="PF01588">
    <property type="entry name" value="tRNA_bind"/>
    <property type="match status" value="1"/>
</dbReference>
<feature type="domain" description="TRNA-binding" evidence="4">
    <location>
        <begin position="3"/>
        <end position="106"/>
    </location>
</feature>
<proteinExistence type="predicted"/>
<dbReference type="SUPFAM" id="SSF50249">
    <property type="entry name" value="Nucleic acid-binding proteins"/>
    <property type="match status" value="1"/>
</dbReference>
<evidence type="ECO:0000313" key="5">
    <source>
        <dbReference type="EMBL" id="RNJ25831.1"/>
    </source>
</evidence>
<dbReference type="InterPro" id="IPR012340">
    <property type="entry name" value="NA-bd_OB-fold"/>
</dbReference>
<evidence type="ECO:0000259" key="4">
    <source>
        <dbReference type="PROSITE" id="PS50886"/>
    </source>
</evidence>
<dbReference type="AlphaFoldDB" id="A0AAJ4R714"/>
<dbReference type="Proteomes" id="UP000270581">
    <property type="component" value="Unassembled WGS sequence"/>
</dbReference>
<evidence type="ECO:0000256" key="3">
    <source>
        <dbReference type="PROSITE-ProRule" id="PRU00209"/>
    </source>
</evidence>
<gene>
    <name evidence="5" type="ORF">Nmn1133_03440</name>
</gene>
<dbReference type="RefSeq" id="WP_075938110.1">
    <property type="nucleotide sequence ID" value="NZ_BDJH01000002.1"/>
</dbReference>
<protein>
    <submittedName>
        <fullName evidence="5">tRNA-binding protein</fullName>
    </submittedName>
</protein>
<dbReference type="Gene3D" id="2.40.50.140">
    <property type="entry name" value="Nucleic acid-binding proteins"/>
    <property type="match status" value="1"/>
</dbReference>
<keyword evidence="1 3" id="KW-0820">tRNA-binding</keyword>